<dbReference type="NCBIfam" id="TIGR03930">
    <property type="entry name" value="WXG100_ESAT6"/>
    <property type="match status" value="1"/>
</dbReference>
<name>A0ABS7SD76_9MICO</name>
<comment type="similarity">
    <text evidence="1">Belongs to the WXG100 family.</text>
</comment>
<dbReference type="RefSeq" id="WP_223408396.1">
    <property type="nucleotide sequence ID" value="NZ_JAGSHT010000017.1"/>
</dbReference>
<reference evidence="3 4" key="1">
    <citation type="submission" date="2021-04" db="EMBL/GenBank/DDBJ databases">
        <title>Ruania sp. nov., isolated from sandy soil of mangrove forest.</title>
        <authorList>
            <person name="Ge X."/>
            <person name="Huang R."/>
            <person name="Liu W."/>
        </authorList>
    </citation>
    <scope>NUCLEOTIDE SEQUENCE [LARGE SCALE GENOMIC DNA]</scope>
    <source>
        <strain evidence="3 4">N2-46</strain>
    </source>
</reference>
<evidence type="ECO:0000256" key="1">
    <source>
        <dbReference type="RuleBase" id="RU362001"/>
    </source>
</evidence>
<proteinExistence type="inferred from homology"/>
<dbReference type="InterPro" id="IPR036689">
    <property type="entry name" value="ESAT-6-like_sf"/>
</dbReference>
<comment type="caution">
    <text evidence="3">The sequence shown here is derived from an EMBL/GenBank/DDBJ whole genome shotgun (WGS) entry which is preliminary data.</text>
</comment>
<dbReference type="EMBL" id="JAGSHT010000017">
    <property type="protein sequence ID" value="MBZ2198012.1"/>
    <property type="molecule type" value="Genomic_DNA"/>
</dbReference>
<dbReference type="Gene3D" id="1.10.287.1060">
    <property type="entry name" value="ESAT-6-like"/>
    <property type="match status" value="1"/>
</dbReference>
<dbReference type="Proteomes" id="UP000826651">
    <property type="component" value="Unassembled WGS sequence"/>
</dbReference>
<protein>
    <recommendedName>
        <fullName evidence="1">ESAT-6-like protein</fullName>
    </recommendedName>
</protein>
<sequence>MGQEVSAADGALARGARIVAESKITLNGELSSLEGRLSGIGAQWQGQAATAFASLMERWRTDARKIISSLDTFEQNLQSSQSSYTASDEQASSAMSRLQGRLG</sequence>
<dbReference type="SUPFAM" id="SSF140453">
    <property type="entry name" value="EsxAB dimer-like"/>
    <property type="match status" value="1"/>
</dbReference>
<dbReference type="Pfam" id="PF06013">
    <property type="entry name" value="WXG100"/>
    <property type="match status" value="1"/>
</dbReference>
<keyword evidence="4" id="KW-1185">Reference proteome</keyword>
<gene>
    <name evidence="3" type="ORF">KCQ71_17785</name>
</gene>
<evidence type="ECO:0000256" key="2">
    <source>
        <dbReference type="SAM" id="MobiDB-lite"/>
    </source>
</evidence>
<evidence type="ECO:0000313" key="3">
    <source>
        <dbReference type="EMBL" id="MBZ2198012.1"/>
    </source>
</evidence>
<evidence type="ECO:0000313" key="4">
    <source>
        <dbReference type="Proteomes" id="UP000826651"/>
    </source>
</evidence>
<feature type="region of interest" description="Disordered" evidence="2">
    <location>
        <begin position="78"/>
        <end position="103"/>
    </location>
</feature>
<feature type="compositionally biased region" description="Polar residues" evidence="2">
    <location>
        <begin position="78"/>
        <end position="96"/>
    </location>
</feature>
<dbReference type="InterPro" id="IPR010310">
    <property type="entry name" value="T7SS_ESAT-6-like"/>
</dbReference>
<accession>A0ABS7SD76</accession>
<organism evidence="3 4">
    <name type="scientific">Occultella gossypii</name>
    <dbReference type="NCBI Taxonomy" id="2800820"/>
    <lineage>
        <taxon>Bacteria</taxon>
        <taxon>Bacillati</taxon>
        <taxon>Actinomycetota</taxon>
        <taxon>Actinomycetes</taxon>
        <taxon>Micrococcales</taxon>
        <taxon>Ruaniaceae</taxon>
        <taxon>Occultella</taxon>
    </lineage>
</organism>